<dbReference type="SUPFAM" id="SSF52266">
    <property type="entry name" value="SGNH hydrolase"/>
    <property type="match status" value="1"/>
</dbReference>
<proteinExistence type="predicted"/>
<dbReference type="EMBL" id="LGAP01000008">
    <property type="protein sequence ID" value="KOF18153.1"/>
    <property type="molecule type" value="Genomic_DNA"/>
</dbReference>
<keyword evidence="2" id="KW-0449">Lipoprotein</keyword>
<protein>
    <submittedName>
        <fullName evidence="2">Lipoprotein</fullName>
    </submittedName>
</protein>
<dbReference type="AlphaFoldDB" id="A0A0L8BUA5"/>
<dbReference type="Proteomes" id="UP000037425">
    <property type="component" value="Unassembled WGS sequence"/>
</dbReference>
<organism evidence="2 3">
    <name type="scientific">Ensifer adhaerens</name>
    <name type="common">Sinorhizobium morelense</name>
    <dbReference type="NCBI Taxonomy" id="106592"/>
    <lineage>
        <taxon>Bacteria</taxon>
        <taxon>Pseudomonadati</taxon>
        <taxon>Pseudomonadota</taxon>
        <taxon>Alphaproteobacteria</taxon>
        <taxon>Hyphomicrobiales</taxon>
        <taxon>Rhizobiaceae</taxon>
        <taxon>Sinorhizobium/Ensifer group</taxon>
        <taxon>Ensifer</taxon>
    </lineage>
</organism>
<feature type="region of interest" description="Disordered" evidence="1">
    <location>
        <begin position="369"/>
        <end position="388"/>
    </location>
</feature>
<dbReference type="PATRIC" id="fig|106592.7.peg.7264"/>
<dbReference type="InterPro" id="IPR007407">
    <property type="entry name" value="DUF459"/>
</dbReference>
<evidence type="ECO:0000256" key="1">
    <source>
        <dbReference type="SAM" id="MobiDB-lite"/>
    </source>
</evidence>
<dbReference type="GO" id="GO:0016788">
    <property type="term" value="F:hydrolase activity, acting on ester bonds"/>
    <property type="evidence" value="ECO:0007669"/>
    <property type="project" value="UniProtKB-ARBA"/>
</dbReference>
<evidence type="ECO:0000313" key="2">
    <source>
        <dbReference type="EMBL" id="KOF18153.1"/>
    </source>
</evidence>
<dbReference type="CDD" id="cd01829">
    <property type="entry name" value="SGNH_hydrolase_peri2"/>
    <property type="match status" value="1"/>
</dbReference>
<dbReference type="InterPro" id="IPR036514">
    <property type="entry name" value="SGNH_hydro_sf"/>
</dbReference>
<gene>
    <name evidence="2" type="ORF">AC244_14920</name>
</gene>
<accession>A0A0L8BUA5</accession>
<dbReference type="RefSeq" id="WP_053249603.1">
    <property type="nucleotide sequence ID" value="NZ_LGAP01000008.1"/>
</dbReference>
<sequence length="420" mass="45754">MQAKTKARTARGEMPLRIATMIIAAAAMLFVGFAASFAEAQERVPRRNLFQMLFGGLTRERRPVIDERYEFPQQPRPRRARQSQTPQRQKAPGQQKAKPTIADAAPVPQPVEKAPDAKKVLVVGDFMAGSLGDGLKTAFEMTPGITIETRANGSSGLVREDYFNWPVTLPTYVGEIKPSVIIISLGANDRQQMQIGSIKEKYRSELWTGEYRKRVHALAELAHKEKLPVLWVGMPPFQSAAMTADMVTFNGIYREEVEKVGGQFVDIWDGFVDEAGKFVLTGSDINGQQVRLRGADGINLTKAGKRKLAFYVEKDIRRLLGDAAATDKDVPGADGLKDLVVTAPLANEDIVKTQPIGLTDPDLDGAAALLGDAAPNKGTGKSPRDRLVDKGDVAAAPVGRVDDFRLAKPGTVISNPVIRN</sequence>
<comment type="caution">
    <text evidence="2">The sequence shown here is derived from an EMBL/GenBank/DDBJ whole genome shotgun (WGS) entry which is preliminary data.</text>
</comment>
<feature type="region of interest" description="Disordered" evidence="1">
    <location>
        <begin position="65"/>
        <end position="109"/>
    </location>
</feature>
<reference evidence="3" key="1">
    <citation type="submission" date="2015-07" db="EMBL/GenBank/DDBJ databases">
        <title>Whole genome sequence of an Ensifer adhaerens strain isolated from a cave pool in the Wind Cave National Park.</title>
        <authorList>
            <person name="Eng W.W.H."/>
            <person name="Gan H.M."/>
            <person name="Barton H.A."/>
            <person name="Savka M.A."/>
        </authorList>
    </citation>
    <scope>NUCLEOTIDE SEQUENCE [LARGE SCALE GENOMIC DNA]</scope>
    <source>
        <strain evidence="3">SD006</strain>
    </source>
</reference>
<evidence type="ECO:0000313" key="3">
    <source>
        <dbReference type="Proteomes" id="UP000037425"/>
    </source>
</evidence>
<dbReference type="Gene3D" id="3.40.50.1110">
    <property type="entry name" value="SGNH hydrolase"/>
    <property type="match status" value="1"/>
</dbReference>
<name>A0A0L8BUA5_ENSAD</name>
<dbReference type="Pfam" id="PF04311">
    <property type="entry name" value="DUF459"/>
    <property type="match status" value="1"/>
</dbReference>